<dbReference type="Proteomes" id="UP000658320">
    <property type="component" value="Unassembled WGS sequence"/>
</dbReference>
<dbReference type="AlphaFoldDB" id="A0A918FL57"/>
<comment type="caution">
    <text evidence="1">The sequence shown here is derived from an EMBL/GenBank/DDBJ whole genome shotgun (WGS) entry which is preliminary data.</text>
</comment>
<name>A0A918FL57_9ACTN</name>
<gene>
    <name evidence="1" type="ORF">GCM10010251_71530</name>
</gene>
<reference evidence="1" key="2">
    <citation type="submission" date="2020-09" db="EMBL/GenBank/DDBJ databases">
        <authorList>
            <person name="Sun Q."/>
            <person name="Ohkuma M."/>
        </authorList>
    </citation>
    <scope>NUCLEOTIDE SEQUENCE</scope>
    <source>
        <strain evidence="1">JCM 4346</strain>
    </source>
</reference>
<accession>A0A918FL57</accession>
<proteinExistence type="predicted"/>
<keyword evidence="2" id="KW-1185">Reference proteome</keyword>
<evidence type="ECO:0000313" key="2">
    <source>
        <dbReference type="Proteomes" id="UP000658320"/>
    </source>
</evidence>
<reference evidence="1" key="1">
    <citation type="journal article" date="2014" name="Int. J. Syst. Evol. Microbiol.">
        <title>Complete genome sequence of Corynebacterium casei LMG S-19264T (=DSM 44701T), isolated from a smear-ripened cheese.</title>
        <authorList>
            <consortium name="US DOE Joint Genome Institute (JGI-PGF)"/>
            <person name="Walter F."/>
            <person name="Albersmeier A."/>
            <person name="Kalinowski J."/>
            <person name="Ruckert C."/>
        </authorList>
    </citation>
    <scope>NUCLEOTIDE SEQUENCE</scope>
    <source>
        <strain evidence="1">JCM 4346</strain>
    </source>
</reference>
<sequence>MRRYVGEGRVFGPAVEGCRFHGRLCAGGERLRDGADAGGAGVTRLGDGQGLRVCAEAGRLKEALA</sequence>
<dbReference type="EMBL" id="BMSX01000021">
    <property type="protein sequence ID" value="GGR44344.1"/>
    <property type="molecule type" value="Genomic_DNA"/>
</dbReference>
<organism evidence="1 2">
    <name type="scientific">Streptomyces aurantiogriseus</name>
    <dbReference type="NCBI Taxonomy" id="66870"/>
    <lineage>
        <taxon>Bacteria</taxon>
        <taxon>Bacillati</taxon>
        <taxon>Actinomycetota</taxon>
        <taxon>Actinomycetes</taxon>
        <taxon>Kitasatosporales</taxon>
        <taxon>Streptomycetaceae</taxon>
        <taxon>Streptomyces</taxon>
    </lineage>
</organism>
<evidence type="ECO:0000313" key="1">
    <source>
        <dbReference type="EMBL" id="GGR44344.1"/>
    </source>
</evidence>
<protein>
    <submittedName>
        <fullName evidence="1">Uncharacterized protein</fullName>
    </submittedName>
</protein>